<sequence>MRLLQILRSVILFHMIITILAACAYTPQRAGDRYADQAVLWLYTSGSEEDSKDRSSFSLYMKVPGQAAQLIAEHVLPGSHRIYESHVLFMDEDAGLYYASPDQQPYKIMDGIQAYVYGFIDQGRRIFALTEKQELILKTFGASERILADQISHVVPLPDRIIALREDGSVYAYDHTGEGQLLAEGAVSVSAASDPGYAADPAYVYIQRVEDGLITDGEETIFRIPSGLEGAAAVIDGGERLLYLNRYVPEQGTGSLMLWDRGGEVRQLAEQAGDYFWDESRRRIWYLSDEYLHVYDLNAEFSKQAAGPVRHYAVSPLSGAVAAVLADGKLVTITSGEQDSRCDGAAAPAEPVVVQTEEEVRWVGYYGEQLVYTTSSGQTLLHTTEGSELLARFSHWLYDDRYLIGMHEGRITAWDQESRSTMLLNDAHSYDWIYYGERLLAEVALRIADVAGTWLDEDGMRLVIRGLGSKRGSMQFGDGEAGYFTVRYAARDHLLIRLAGRPEDLYLSLLGDEHLVLTAADGTERIYKRAVK</sequence>
<dbReference type="Proteomes" id="UP000654993">
    <property type="component" value="Unassembled WGS sequence"/>
</dbReference>
<accession>A0A916QFU4</accession>
<comment type="caution">
    <text evidence="1">The sequence shown here is derived from an EMBL/GenBank/DDBJ whole genome shotgun (WGS) entry which is preliminary data.</text>
</comment>
<proteinExistence type="predicted"/>
<dbReference type="PROSITE" id="PS51257">
    <property type="entry name" value="PROKAR_LIPOPROTEIN"/>
    <property type="match status" value="1"/>
</dbReference>
<reference evidence="1" key="2">
    <citation type="journal article" date="2021" name="Data Brief">
        <title>Draft genome sequence data of the facultative, thermophilic, xylanolytic bacterium Paenibacillus sp. strain DA-C8.</title>
        <authorList>
            <person name="Chhe C."/>
            <person name="Uke A."/>
            <person name="Baramee S."/>
            <person name="Ungkulpasvich U."/>
            <person name="Tachaapaikoon C."/>
            <person name="Pason P."/>
            <person name="Waeonukul R."/>
            <person name="Ratanakhanokchai K."/>
            <person name="Kosugi A."/>
        </authorList>
    </citation>
    <scope>NUCLEOTIDE SEQUENCE</scope>
    <source>
        <strain evidence="1">DA-C8</strain>
    </source>
</reference>
<dbReference type="SUPFAM" id="SSF50998">
    <property type="entry name" value="Quinoprotein alcohol dehydrogenase-like"/>
    <property type="match status" value="1"/>
</dbReference>
<dbReference type="EMBL" id="BMAQ01000021">
    <property type="protein sequence ID" value="GFR38638.1"/>
    <property type="molecule type" value="Genomic_DNA"/>
</dbReference>
<protein>
    <submittedName>
        <fullName evidence="1">Uncharacterized protein</fullName>
    </submittedName>
</protein>
<gene>
    <name evidence="1" type="ORF">PRECH8_19340</name>
</gene>
<evidence type="ECO:0000313" key="1">
    <source>
        <dbReference type="EMBL" id="GFR38638.1"/>
    </source>
</evidence>
<organism evidence="1 2">
    <name type="scientific">Insulibacter thermoxylanivorax</name>
    <dbReference type="NCBI Taxonomy" id="2749268"/>
    <lineage>
        <taxon>Bacteria</taxon>
        <taxon>Bacillati</taxon>
        <taxon>Bacillota</taxon>
        <taxon>Bacilli</taxon>
        <taxon>Bacillales</taxon>
        <taxon>Paenibacillaceae</taxon>
        <taxon>Insulibacter</taxon>
    </lineage>
</organism>
<reference evidence="1" key="1">
    <citation type="submission" date="2020-08" db="EMBL/GenBank/DDBJ databases">
        <authorList>
            <person name="Uke A."/>
            <person name="Chhe C."/>
            <person name="Baramee S."/>
            <person name="Kosugi A."/>
        </authorList>
    </citation>
    <scope>NUCLEOTIDE SEQUENCE</scope>
    <source>
        <strain evidence="1">DA-C8</strain>
    </source>
</reference>
<dbReference type="AlphaFoldDB" id="A0A916QFU4"/>
<dbReference type="InterPro" id="IPR011047">
    <property type="entry name" value="Quinoprotein_ADH-like_sf"/>
</dbReference>
<keyword evidence="2" id="KW-1185">Reference proteome</keyword>
<name>A0A916QFU4_9BACL</name>
<dbReference type="RefSeq" id="WP_200966873.1">
    <property type="nucleotide sequence ID" value="NZ_BMAQ01000021.1"/>
</dbReference>
<evidence type="ECO:0000313" key="2">
    <source>
        <dbReference type="Proteomes" id="UP000654993"/>
    </source>
</evidence>